<dbReference type="InParanoid" id="M4B7K8"/>
<dbReference type="Proteomes" id="UP000011713">
    <property type="component" value="Unassembled WGS sequence"/>
</dbReference>
<proteinExistence type="predicted"/>
<accession>M4B7K8</accession>
<organism evidence="1 2">
    <name type="scientific">Hyaloperonospora arabidopsidis (strain Emoy2)</name>
    <name type="common">Downy mildew agent</name>
    <name type="synonym">Peronospora arabidopsidis</name>
    <dbReference type="NCBI Taxonomy" id="559515"/>
    <lineage>
        <taxon>Eukaryota</taxon>
        <taxon>Sar</taxon>
        <taxon>Stramenopiles</taxon>
        <taxon>Oomycota</taxon>
        <taxon>Peronosporomycetes</taxon>
        <taxon>Peronosporales</taxon>
        <taxon>Peronosporaceae</taxon>
        <taxon>Hyaloperonospora</taxon>
    </lineage>
</organism>
<evidence type="ECO:0000313" key="2">
    <source>
        <dbReference type="Proteomes" id="UP000011713"/>
    </source>
</evidence>
<dbReference type="AlphaFoldDB" id="M4B7K8"/>
<name>M4B7K8_HYAAE</name>
<dbReference type="EnsemblProtists" id="HpaT802260">
    <property type="protein sequence ID" value="HpaP802260"/>
    <property type="gene ID" value="HpaG802260"/>
</dbReference>
<reference evidence="2" key="1">
    <citation type="journal article" date="2010" name="Science">
        <title>Signatures of adaptation to obligate biotrophy in the Hyaloperonospora arabidopsidis genome.</title>
        <authorList>
            <person name="Baxter L."/>
            <person name="Tripathy S."/>
            <person name="Ishaque N."/>
            <person name="Boot N."/>
            <person name="Cabral A."/>
            <person name="Kemen E."/>
            <person name="Thines M."/>
            <person name="Ah-Fong A."/>
            <person name="Anderson R."/>
            <person name="Badejoko W."/>
            <person name="Bittner-Eddy P."/>
            <person name="Boore J.L."/>
            <person name="Chibucos M.C."/>
            <person name="Coates M."/>
            <person name="Dehal P."/>
            <person name="Delehaunty K."/>
            <person name="Dong S."/>
            <person name="Downton P."/>
            <person name="Dumas B."/>
            <person name="Fabro G."/>
            <person name="Fronick C."/>
            <person name="Fuerstenberg S.I."/>
            <person name="Fulton L."/>
            <person name="Gaulin E."/>
            <person name="Govers F."/>
            <person name="Hughes L."/>
            <person name="Humphray S."/>
            <person name="Jiang R.H."/>
            <person name="Judelson H."/>
            <person name="Kamoun S."/>
            <person name="Kyung K."/>
            <person name="Meijer H."/>
            <person name="Minx P."/>
            <person name="Morris P."/>
            <person name="Nelson J."/>
            <person name="Phuntumart V."/>
            <person name="Qutob D."/>
            <person name="Rehmany A."/>
            <person name="Rougon-Cardoso A."/>
            <person name="Ryden P."/>
            <person name="Torto-Alalibo T."/>
            <person name="Studholme D."/>
            <person name="Wang Y."/>
            <person name="Win J."/>
            <person name="Wood J."/>
            <person name="Clifton S.W."/>
            <person name="Rogers J."/>
            <person name="Van den Ackerveken G."/>
            <person name="Jones J.D."/>
            <person name="McDowell J.M."/>
            <person name="Beynon J."/>
            <person name="Tyler B.M."/>
        </authorList>
    </citation>
    <scope>NUCLEOTIDE SEQUENCE [LARGE SCALE GENOMIC DNA]</scope>
    <source>
        <strain evidence="2">Emoy2</strain>
    </source>
</reference>
<protein>
    <submittedName>
        <fullName evidence="1">Uncharacterized protein</fullName>
    </submittedName>
</protein>
<evidence type="ECO:0000313" key="1">
    <source>
        <dbReference type="EnsemblProtists" id="HpaP802260"/>
    </source>
</evidence>
<dbReference type="VEuPathDB" id="FungiDB:HpaG802260"/>
<dbReference type="HOGENOM" id="CLU_2643264_0_0_1"/>
<sequence length="77" mass="9209">MLLEAVLLCVILWRTLHQLYWRSHPRRVWLHICIRVWYGVFMVVEFHGPALYSSRDLSMVKCSNGWTSRDRPRVAPV</sequence>
<reference evidence="1" key="2">
    <citation type="submission" date="2015-06" db="UniProtKB">
        <authorList>
            <consortium name="EnsemblProtists"/>
        </authorList>
    </citation>
    <scope>IDENTIFICATION</scope>
    <source>
        <strain evidence="1">Emoy2</strain>
    </source>
</reference>
<keyword evidence="2" id="KW-1185">Reference proteome</keyword>
<dbReference type="EMBL" id="JH597876">
    <property type="status" value="NOT_ANNOTATED_CDS"/>
    <property type="molecule type" value="Genomic_DNA"/>
</dbReference>